<dbReference type="Proteomes" id="UP001055336">
    <property type="component" value="Chromosome"/>
</dbReference>
<dbReference type="InterPro" id="IPR009057">
    <property type="entry name" value="Homeodomain-like_sf"/>
</dbReference>
<dbReference type="SUPFAM" id="SSF48498">
    <property type="entry name" value="Tetracyclin repressor-like, C-terminal domain"/>
    <property type="match status" value="1"/>
</dbReference>
<dbReference type="SUPFAM" id="SSF46689">
    <property type="entry name" value="Homeodomain-like"/>
    <property type="match status" value="1"/>
</dbReference>
<dbReference type="InterPro" id="IPR050109">
    <property type="entry name" value="HTH-type_TetR-like_transc_reg"/>
</dbReference>
<name>A0ABY3VNG0_9MYCO</name>
<evidence type="ECO:0000313" key="4">
    <source>
        <dbReference type="EMBL" id="UMB70981.1"/>
    </source>
</evidence>
<evidence type="ECO:0000313" key="5">
    <source>
        <dbReference type="Proteomes" id="UP001055336"/>
    </source>
</evidence>
<dbReference type="PANTHER" id="PTHR30055:SF226">
    <property type="entry name" value="HTH-TYPE TRANSCRIPTIONAL REGULATOR PKSA"/>
    <property type="match status" value="1"/>
</dbReference>
<dbReference type="InterPro" id="IPR036271">
    <property type="entry name" value="Tet_transcr_reg_TetR-rel_C_sf"/>
</dbReference>
<dbReference type="PROSITE" id="PS50977">
    <property type="entry name" value="HTH_TETR_2"/>
    <property type="match status" value="1"/>
</dbReference>
<dbReference type="PRINTS" id="PR00455">
    <property type="entry name" value="HTHTETR"/>
</dbReference>
<evidence type="ECO:0000256" key="1">
    <source>
        <dbReference type="ARBA" id="ARBA00023125"/>
    </source>
</evidence>
<keyword evidence="1 2" id="KW-0238">DNA-binding</keyword>
<dbReference type="RefSeq" id="WP_240262735.1">
    <property type="nucleotide sequence ID" value="NZ_CP092488.2"/>
</dbReference>
<feature type="DNA-binding region" description="H-T-H motif" evidence="2">
    <location>
        <begin position="39"/>
        <end position="58"/>
    </location>
</feature>
<dbReference type="PANTHER" id="PTHR30055">
    <property type="entry name" value="HTH-TYPE TRANSCRIPTIONAL REGULATOR RUTR"/>
    <property type="match status" value="1"/>
</dbReference>
<dbReference type="EMBL" id="CP092488">
    <property type="protein sequence ID" value="UMB70981.1"/>
    <property type="molecule type" value="Genomic_DNA"/>
</dbReference>
<evidence type="ECO:0000259" key="3">
    <source>
        <dbReference type="PROSITE" id="PS50977"/>
    </source>
</evidence>
<protein>
    <submittedName>
        <fullName evidence="4">TetR/AcrR family transcriptional regulator</fullName>
    </submittedName>
</protein>
<feature type="domain" description="HTH tetR-type" evidence="3">
    <location>
        <begin position="16"/>
        <end position="76"/>
    </location>
</feature>
<proteinExistence type="predicted"/>
<dbReference type="Gene3D" id="1.10.357.10">
    <property type="entry name" value="Tetracycline Repressor, domain 2"/>
    <property type="match status" value="1"/>
</dbReference>
<evidence type="ECO:0000256" key="2">
    <source>
        <dbReference type="PROSITE-ProRule" id="PRU00335"/>
    </source>
</evidence>
<keyword evidence="5" id="KW-1185">Reference proteome</keyword>
<accession>A0ABY3VNG0</accession>
<dbReference type="InterPro" id="IPR001647">
    <property type="entry name" value="HTH_TetR"/>
</dbReference>
<reference evidence="4" key="1">
    <citation type="submission" date="2022-08" db="EMBL/GenBank/DDBJ databases">
        <title>Whole genome sequencing of non-tuberculosis mycobacteria type-strains.</title>
        <authorList>
            <person name="Igarashi Y."/>
            <person name="Osugi A."/>
            <person name="Mitarai S."/>
        </authorList>
    </citation>
    <scope>NUCLEOTIDE SEQUENCE</scope>
    <source>
        <strain evidence="4">DSM 45127</strain>
    </source>
</reference>
<gene>
    <name evidence="4" type="ORF">MKK62_06785</name>
</gene>
<dbReference type="Pfam" id="PF00440">
    <property type="entry name" value="TetR_N"/>
    <property type="match status" value="1"/>
</dbReference>
<sequence length="218" mass="23474">MASPMKKPTARAQQAAQTRERIVSAAVQIFSETPYDDVAVSDIAKAAGVAHGLLFHYFGSKRGIYLEAMRGAAEQLAAAFAFRPDLPPAEQLRHAVASHLKYLADNPGLAQRLILGGRGADPSAWEVFEAARWRAVEATAELFGVDAARPAVRMAGRAAVSAMDEAAIFWLHNDQPYSIDKLVDWMVAMAAAVMREATRLDPRTGIDDALSELGDPSA</sequence>
<organism evidence="4 5">
    <name type="scientific">Mycobacterium paraterrae</name>
    <dbReference type="NCBI Taxonomy" id="577492"/>
    <lineage>
        <taxon>Bacteria</taxon>
        <taxon>Bacillati</taxon>
        <taxon>Actinomycetota</taxon>
        <taxon>Actinomycetes</taxon>
        <taxon>Mycobacteriales</taxon>
        <taxon>Mycobacteriaceae</taxon>
        <taxon>Mycobacterium</taxon>
    </lineage>
</organism>